<keyword evidence="2 3" id="KW-0012">Acyltransferase</keyword>
<dbReference type="InterPro" id="IPR038746">
    <property type="entry name" value="Atat"/>
</dbReference>
<sequence>MEFPFDVNNILPFETTILNGDYRILNPEQPARIVAPEKLTSIIDAIGDASYKAQGLHGAVTTARKFRMSDHRLYIIKKADDSKNLGSVVGLLKVGSKHLYIYDSNGQVYERTPLCVLDFYVHESKQRLGYGKKLFETMLNFEKCTPVELASDRPSNKCLAFLHKHYNLSSPIHQVNNFVVYQGFFNQSPIVENRKPSTIKQNQTFTSWLLPSERQQQQHRSFTEHINMENNPGIRTFTNENHQQLSTTQQNGLYRNSSVKDNRQSVSFLPQQTDRTQYTPRIYSQVFNQNNSNPHLSQKNSNNIHLPVIEQYRRPIEFTSNISKSQQSLIKSTNNQQQSHPSSTTWRIFGTPQLYY</sequence>
<comment type="function">
    <text evidence="3">Specifically acetylates 'Lys-40' in alpha-tubulin on the lumenal side of microtubules. Promotes microtubule destabilization and accelerates microtubule dynamics; this activity may be independent of acetylation activity. Acetylates alpha-tubulin with a slow enzymatic rate, due to a catalytic site that is not optimized for acetyl transfer. Enters the microtubule through each end and diffuses quickly throughout the lumen of microtubules. Acetylates only long/old microtubules because of its slow acetylation rate since it does not have time to act on dynamically unstable microtubules before the enzyme is released.</text>
</comment>
<evidence type="ECO:0000256" key="2">
    <source>
        <dbReference type="ARBA" id="ARBA00023315"/>
    </source>
</evidence>
<protein>
    <recommendedName>
        <fullName evidence="3">Alpha-tubulin N-acetyltransferase</fullName>
        <shortName evidence="3">Alpha-TAT</shortName>
        <shortName evidence="3">TAT</shortName>
        <ecNumber evidence="3">2.3.1.108</ecNumber>
    </recommendedName>
    <alternativeName>
        <fullName evidence="3">Acetyltransferase mec-17 homolog</fullName>
    </alternativeName>
</protein>
<dbReference type="PROSITE" id="PS51730">
    <property type="entry name" value="GNAT_ATAT"/>
    <property type="match status" value="1"/>
</dbReference>
<comment type="caution">
    <text evidence="6">The sequence shown here is derived from an EMBL/GenBank/DDBJ whole genome shotgun (WGS) entry which is preliminary data.</text>
</comment>
<organism evidence="6 7">
    <name type="scientific">Adineta steineri</name>
    <dbReference type="NCBI Taxonomy" id="433720"/>
    <lineage>
        <taxon>Eukaryota</taxon>
        <taxon>Metazoa</taxon>
        <taxon>Spiralia</taxon>
        <taxon>Gnathifera</taxon>
        <taxon>Rotifera</taxon>
        <taxon>Eurotatoria</taxon>
        <taxon>Bdelloidea</taxon>
        <taxon>Adinetida</taxon>
        <taxon>Adinetidae</taxon>
        <taxon>Adineta</taxon>
    </lineage>
</organism>
<evidence type="ECO:0000256" key="3">
    <source>
        <dbReference type="HAMAP-Rule" id="MF_03130"/>
    </source>
</evidence>
<dbReference type="AlphaFoldDB" id="A0A814AJ16"/>
<accession>A0A814AJ16</accession>
<dbReference type="GO" id="GO:0048666">
    <property type="term" value="P:neuron development"/>
    <property type="evidence" value="ECO:0007669"/>
    <property type="project" value="UniProtKB-UniRule"/>
</dbReference>
<dbReference type="OrthoDB" id="447510at2759"/>
<dbReference type="Gene3D" id="3.40.630.30">
    <property type="match status" value="1"/>
</dbReference>
<dbReference type="EMBL" id="CAJNOI010000030">
    <property type="protein sequence ID" value="CAF0877734.1"/>
    <property type="molecule type" value="Genomic_DNA"/>
</dbReference>
<reference evidence="6" key="1">
    <citation type="submission" date="2021-02" db="EMBL/GenBank/DDBJ databases">
        <authorList>
            <person name="Nowell W R."/>
        </authorList>
    </citation>
    <scope>NUCLEOTIDE SEQUENCE</scope>
</reference>
<dbReference type="Proteomes" id="UP000663832">
    <property type="component" value="Unassembled WGS sequence"/>
</dbReference>
<dbReference type="PANTHER" id="PTHR12327:SF0">
    <property type="entry name" value="ALPHA-TUBULIN N-ACETYLTRANSFERASE 1"/>
    <property type="match status" value="1"/>
</dbReference>
<evidence type="ECO:0000256" key="1">
    <source>
        <dbReference type="ARBA" id="ARBA00022679"/>
    </source>
</evidence>
<evidence type="ECO:0000313" key="7">
    <source>
        <dbReference type="Proteomes" id="UP000663832"/>
    </source>
</evidence>
<dbReference type="GO" id="GO:0070507">
    <property type="term" value="P:regulation of microtubule cytoskeleton organization"/>
    <property type="evidence" value="ECO:0007669"/>
    <property type="project" value="UniProtKB-UniRule"/>
</dbReference>
<feature type="domain" description="N-acetyltransferase" evidence="4">
    <location>
        <begin position="1"/>
        <end position="185"/>
    </location>
</feature>
<comment type="similarity">
    <text evidence="3">Belongs to the acetyltransferase ATAT1 family.</text>
</comment>
<dbReference type="HAMAP" id="MF_03130">
    <property type="entry name" value="mec17"/>
    <property type="match status" value="1"/>
</dbReference>
<dbReference type="Pfam" id="PF05301">
    <property type="entry name" value="Acetyltransf_16"/>
    <property type="match status" value="1"/>
</dbReference>
<proteinExistence type="inferred from homology"/>
<dbReference type="EMBL" id="CAJNOM010000047">
    <property type="protein sequence ID" value="CAF0913268.1"/>
    <property type="molecule type" value="Genomic_DNA"/>
</dbReference>
<dbReference type="Proteomes" id="UP000663877">
    <property type="component" value="Unassembled WGS sequence"/>
</dbReference>
<dbReference type="EC" id="2.3.1.108" evidence="3"/>
<name>A0A814AJ16_9BILA</name>
<evidence type="ECO:0000313" key="5">
    <source>
        <dbReference type="EMBL" id="CAF0877734.1"/>
    </source>
</evidence>
<gene>
    <name evidence="5" type="ORF">BJG266_LOCUS9251</name>
    <name evidence="6" type="ORF">QVE165_LOCUS10127</name>
</gene>
<comment type="catalytic activity">
    <reaction evidence="3">
        <text>L-lysyl-[alpha-tubulin] + acetyl-CoA = N(6)-acetyl-L-lysyl-[alpha-tubulin] + CoA + H(+)</text>
        <dbReference type="Rhea" id="RHEA:15277"/>
        <dbReference type="Rhea" id="RHEA-COMP:11278"/>
        <dbReference type="Rhea" id="RHEA-COMP:11279"/>
        <dbReference type="ChEBI" id="CHEBI:15378"/>
        <dbReference type="ChEBI" id="CHEBI:29969"/>
        <dbReference type="ChEBI" id="CHEBI:57287"/>
        <dbReference type="ChEBI" id="CHEBI:57288"/>
        <dbReference type="ChEBI" id="CHEBI:61930"/>
        <dbReference type="EC" id="2.3.1.108"/>
    </reaction>
</comment>
<dbReference type="PANTHER" id="PTHR12327">
    <property type="entry name" value="ALPHA-TUBULIN N-ACETYLTRANSFERASE 1"/>
    <property type="match status" value="1"/>
</dbReference>
<comment type="caution">
    <text evidence="3">Lacks conserved residue(s) required for the propagation of feature annotation.</text>
</comment>
<feature type="binding site" evidence="3">
    <location>
        <begin position="119"/>
        <end position="132"/>
    </location>
    <ligand>
        <name>acetyl-CoA</name>
        <dbReference type="ChEBI" id="CHEBI:57288"/>
    </ligand>
</feature>
<dbReference type="GO" id="GO:0019799">
    <property type="term" value="F:tubulin N-acetyltransferase activity"/>
    <property type="evidence" value="ECO:0007669"/>
    <property type="project" value="UniProtKB-UniRule"/>
</dbReference>
<dbReference type="CDD" id="cd04301">
    <property type="entry name" value="NAT_SF"/>
    <property type="match status" value="1"/>
</dbReference>
<keyword evidence="1 3" id="KW-0808">Transferase</keyword>
<feature type="site" description="Crucial for catalytic activity" evidence="3">
    <location>
        <position position="54"/>
    </location>
</feature>
<evidence type="ECO:0000313" key="6">
    <source>
        <dbReference type="EMBL" id="CAF0913268.1"/>
    </source>
</evidence>
<dbReference type="GO" id="GO:0005874">
    <property type="term" value="C:microtubule"/>
    <property type="evidence" value="ECO:0007669"/>
    <property type="project" value="InterPro"/>
</dbReference>
<dbReference type="InterPro" id="IPR007965">
    <property type="entry name" value="GNAT_ATAT"/>
</dbReference>
<keyword evidence="7" id="KW-1185">Reference proteome</keyword>
<evidence type="ECO:0000259" key="4">
    <source>
        <dbReference type="PROSITE" id="PS51730"/>
    </source>
</evidence>